<sequence length="164" mass="18673">MGMDSIVTLFKYKRWIDTETLRAINRVDTAVNADKHHLMLRLMNHIHVVDMIFRANITGQNHGYTALNTPETPSGDELLSKMAECTDWYLQHVSAMSTVDLSETIKFRFVDGGCGEMKARDMLNHVLFHGTYHRGAVGWLLSECGITPPKDVFTVFLRDHNHQG</sequence>
<dbReference type="PANTHER" id="PTHR37302:SF1">
    <property type="entry name" value="PROTEIN DINB"/>
    <property type="match status" value="1"/>
</dbReference>
<evidence type="ECO:0000256" key="1">
    <source>
        <dbReference type="ARBA" id="ARBA00008635"/>
    </source>
</evidence>
<keyword evidence="5" id="KW-1185">Reference proteome</keyword>
<evidence type="ECO:0000313" key="5">
    <source>
        <dbReference type="Proteomes" id="UP001210130"/>
    </source>
</evidence>
<dbReference type="AlphaFoldDB" id="A0AAJ5QNQ9"/>
<feature type="binding site" evidence="3">
    <location>
        <position position="133"/>
    </location>
    <ligand>
        <name>a divalent metal cation</name>
        <dbReference type="ChEBI" id="CHEBI:60240"/>
    </ligand>
</feature>
<dbReference type="RefSeq" id="WP_131050098.1">
    <property type="nucleotide sequence ID" value="NZ_CP112887.1"/>
</dbReference>
<accession>A0AAJ5QNQ9</accession>
<feature type="binding site" evidence="3">
    <location>
        <position position="129"/>
    </location>
    <ligand>
        <name>a divalent metal cation</name>
        <dbReference type="ChEBI" id="CHEBI:60240"/>
    </ligand>
</feature>
<dbReference type="InterPro" id="IPR007837">
    <property type="entry name" value="DinB"/>
</dbReference>
<dbReference type="Pfam" id="PF05163">
    <property type="entry name" value="DinB"/>
    <property type="match status" value="1"/>
</dbReference>
<organism evidence="4 5">
    <name type="scientific">Klebsiella electrica</name>
    <dbReference type="NCBI Taxonomy" id="1259973"/>
    <lineage>
        <taxon>Bacteria</taxon>
        <taxon>Pseudomonadati</taxon>
        <taxon>Pseudomonadota</taxon>
        <taxon>Gammaproteobacteria</taxon>
        <taxon>Enterobacterales</taxon>
        <taxon>Enterobacteriaceae</taxon>
        <taxon>Klebsiella/Raoultella group</taxon>
        <taxon>Klebsiella</taxon>
    </lineage>
</organism>
<reference evidence="4 5" key="1">
    <citation type="journal article" date="2023" name="Microbiol. Resour. Announc.">
        <title>Complete Genome Sequence of the First Colistin-Resistant Raoultella electrica Strain.</title>
        <authorList>
            <person name="Aldeia C."/>
            <person name="Campos-Madueno E.I."/>
            <person name="Sendi P."/>
            <person name="Endimiani A."/>
        </authorList>
    </citation>
    <scope>NUCLEOTIDE SEQUENCE [LARGE SCALE GENOMIC DNA]</scope>
    <source>
        <strain evidence="4 5">S2-IND-01-C</strain>
    </source>
</reference>
<dbReference type="GO" id="GO:0046872">
    <property type="term" value="F:metal ion binding"/>
    <property type="evidence" value="ECO:0007669"/>
    <property type="project" value="UniProtKB-KW"/>
</dbReference>
<gene>
    <name evidence="4" type="ORF">OR613_14530</name>
</gene>
<evidence type="ECO:0000256" key="3">
    <source>
        <dbReference type="PIRSR" id="PIRSR607837-1"/>
    </source>
</evidence>
<name>A0AAJ5QNQ9_9ENTR</name>
<evidence type="ECO:0000256" key="2">
    <source>
        <dbReference type="ARBA" id="ARBA00022723"/>
    </source>
</evidence>
<dbReference type="InterPro" id="IPR034660">
    <property type="entry name" value="DinB/YfiT-like"/>
</dbReference>
<proteinExistence type="inferred from homology"/>
<feature type="binding site" evidence="3">
    <location>
        <position position="45"/>
    </location>
    <ligand>
        <name>a divalent metal cation</name>
        <dbReference type="ChEBI" id="CHEBI:60240"/>
    </ligand>
</feature>
<dbReference type="PANTHER" id="PTHR37302">
    <property type="entry name" value="SLR1116 PROTEIN"/>
    <property type="match status" value="1"/>
</dbReference>
<dbReference type="EMBL" id="CP112887">
    <property type="protein sequence ID" value="WBW59262.1"/>
    <property type="molecule type" value="Genomic_DNA"/>
</dbReference>
<keyword evidence="2 3" id="KW-0479">Metal-binding</keyword>
<protein>
    <submittedName>
        <fullName evidence="4">DinB family protein</fullName>
    </submittedName>
</protein>
<comment type="similarity">
    <text evidence="1">Belongs to the DinB family.</text>
</comment>
<dbReference type="Proteomes" id="UP001210130">
    <property type="component" value="Chromosome"/>
</dbReference>
<dbReference type="SUPFAM" id="SSF109854">
    <property type="entry name" value="DinB/YfiT-like putative metalloenzymes"/>
    <property type="match status" value="1"/>
</dbReference>
<dbReference type="Gene3D" id="1.20.120.450">
    <property type="entry name" value="dinb family like domain"/>
    <property type="match status" value="1"/>
</dbReference>
<evidence type="ECO:0000313" key="4">
    <source>
        <dbReference type="EMBL" id="WBW59262.1"/>
    </source>
</evidence>